<protein>
    <recommendedName>
        <fullName evidence="1">Endonuclease/exonuclease/phosphatase domain-containing protein</fullName>
    </recommendedName>
</protein>
<keyword evidence="3" id="KW-1185">Reference proteome</keyword>
<dbReference type="PANTHER" id="PTHR35218">
    <property type="entry name" value="RNASE H DOMAIN-CONTAINING PROTEIN"/>
    <property type="match status" value="1"/>
</dbReference>
<dbReference type="PANTHER" id="PTHR35218:SF9">
    <property type="entry name" value="ENDONUCLEASE_EXONUCLEASE_PHOSPHATASE DOMAIN-CONTAINING PROTEIN"/>
    <property type="match status" value="1"/>
</dbReference>
<dbReference type="InterPro" id="IPR005135">
    <property type="entry name" value="Endo/exonuclease/phosphatase"/>
</dbReference>
<dbReference type="InterPro" id="IPR036691">
    <property type="entry name" value="Endo/exonu/phosph_ase_sf"/>
</dbReference>
<gene>
    <name evidence="2" type="ORF">HRI_001414000</name>
</gene>
<dbReference type="Gene3D" id="3.60.10.10">
    <property type="entry name" value="Endonuclease/exonuclease/phosphatase"/>
    <property type="match status" value="1"/>
</dbReference>
<accession>A0A9W7LTZ1</accession>
<evidence type="ECO:0000259" key="1">
    <source>
        <dbReference type="Pfam" id="PF03372"/>
    </source>
</evidence>
<feature type="domain" description="Endonuclease/exonuclease/phosphatase" evidence="1">
    <location>
        <begin position="7"/>
        <end position="221"/>
    </location>
</feature>
<sequence length="343" mass="39473">MDISIFSWNVQGCGHQRFIPAAKQFLRDYKPDIVLMVEPRVSGLRAERFIAAMGFPHSHRVEAVGFAGGIWIAWWDTVALDIIINHFQFVHFRVTVKKSGFSFLSTAIYGSPCSTKRKRLWANLHRLATTTRSPWILFGDFNTTLLDNERKGCAASSKPSPAFKDLLYDHGLRDMGYSGLDYTWTRDNAYVRLDRFICNSYWDSEFHDSHVEHLLRVGSDHRPILLSVGPPTRKSCPSSFRYFSGWQQHPHFPRLIRDNWQPSTSLADSLSTLSKAVEIWNKNVFGSIGARKRIIMARLRGVQKALSTRASTCLRRLEADLLCELEHWLDQEELLWKQKSQAD</sequence>
<reference evidence="2" key="1">
    <citation type="submission" date="2023-05" db="EMBL/GenBank/DDBJ databases">
        <title>Genome and transcriptome analyses reveal genes involved in the formation of fine ridges on petal epidermal cells in Hibiscus trionum.</title>
        <authorList>
            <person name="Koshimizu S."/>
            <person name="Masuda S."/>
            <person name="Ishii T."/>
            <person name="Shirasu K."/>
            <person name="Hoshino A."/>
            <person name="Arita M."/>
        </authorList>
    </citation>
    <scope>NUCLEOTIDE SEQUENCE</scope>
    <source>
        <strain evidence="2">Hamamatsu line</strain>
    </source>
</reference>
<evidence type="ECO:0000313" key="2">
    <source>
        <dbReference type="EMBL" id="GMI77447.1"/>
    </source>
</evidence>
<dbReference type="Proteomes" id="UP001165190">
    <property type="component" value="Unassembled WGS sequence"/>
</dbReference>
<dbReference type="GO" id="GO:0003824">
    <property type="term" value="F:catalytic activity"/>
    <property type="evidence" value="ECO:0007669"/>
    <property type="project" value="InterPro"/>
</dbReference>
<dbReference type="Pfam" id="PF03372">
    <property type="entry name" value="Exo_endo_phos"/>
    <property type="match status" value="1"/>
</dbReference>
<dbReference type="EMBL" id="BSYR01000014">
    <property type="protein sequence ID" value="GMI77447.1"/>
    <property type="molecule type" value="Genomic_DNA"/>
</dbReference>
<dbReference type="OrthoDB" id="1001431at2759"/>
<dbReference type="SUPFAM" id="SSF56219">
    <property type="entry name" value="DNase I-like"/>
    <property type="match status" value="1"/>
</dbReference>
<organism evidence="2 3">
    <name type="scientific">Hibiscus trionum</name>
    <name type="common">Flower of an hour</name>
    <dbReference type="NCBI Taxonomy" id="183268"/>
    <lineage>
        <taxon>Eukaryota</taxon>
        <taxon>Viridiplantae</taxon>
        <taxon>Streptophyta</taxon>
        <taxon>Embryophyta</taxon>
        <taxon>Tracheophyta</taxon>
        <taxon>Spermatophyta</taxon>
        <taxon>Magnoliopsida</taxon>
        <taxon>eudicotyledons</taxon>
        <taxon>Gunneridae</taxon>
        <taxon>Pentapetalae</taxon>
        <taxon>rosids</taxon>
        <taxon>malvids</taxon>
        <taxon>Malvales</taxon>
        <taxon>Malvaceae</taxon>
        <taxon>Malvoideae</taxon>
        <taxon>Hibiscus</taxon>
    </lineage>
</organism>
<proteinExistence type="predicted"/>
<evidence type="ECO:0000313" key="3">
    <source>
        <dbReference type="Proteomes" id="UP001165190"/>
    </source>
</evidence>
<name>A0A9W7LTZ1_HIBTR</name>
<comment type="caution">
    <text evidence="2">The sequence shown here is derived from an EMBL/GenBank/DDBJ whole genome shotgun (WGS) entry which is preliminary data.</text>
</comment>
<dbReference type="AlphaFoldDB" id="A0A9W7LTZ1"/>